<sequence length="41" mass="4140">MAGVGEKRVVGAIETGAAVIFAGSGGTRLVPTKEYEGTVLF</sequence>
<dbReference type="Proteomes" id="UP000008942">
    <property type="component" value="Unassembled WGS sequence"/>
</dbReference>
<gene>
    <name evidence="1" type="ORF">MCU_01412</name>
</gene>
<reference evidence="1 2" key="1">
    <citation type="submission" date="2012-03" db="EMBL/GenBank/DDBJ databases">
        <title>The Genome Sequence of Bartonella elizabethae Re6043vi.</title>
        <authorList>
            <consortium name="The Broad Institute Genome Sequencing Platform"/>
            <consortium name="The Broad Institute Genome Sequencing Center for Infectious Disease"/>
            <person name="Feldgarden M."/>
            <person name="Kirby J."/>
            <person name="Kosoy M."/>
            <person name="Birtles R."/>
            <person name="Probert W.S."/>
            <person name="Chiaraviglio L."/>
            <person name="Young S.K."/>
            <person name="Zeng Q."/>
            <person name="Gargeya S."/>
            <person name="Fitzgerald M."/>
            <person name="Haas B."/>
            <person name="Abouelleil A."/>
            <person name="Alvarado L."/>
            <person name="Arachchi H.M."/>
            <person name="Berlin A."/>
            <person name="Chapman S.B."/>
            <person name="Gearin G."/>
            <person name="Goldberg J."/>
            <person name="Griggs A."/>
            <person name="Gujja S."/>
            <person name="Hansen M."/>
            <person name="Heiman D."/>
            <person name="Howarth C."/>
            <person name="Larimer J."/>
            <person name="Lui A."/>
            <person name="MacDonald P.J.P."/>
            <person name="McCowen C."/>
            <person name="Montmayeur A."/>
            <person name="Murphy C."/>
            <person name="Neiman D."/>
            <person name="Pearson M."/>
            <person name="Priest M."/>
            <person name="Roberts A."/>
            <person name="Saif S."/>
            <person name="Shea T."/>
            <person name="Sisk P."/>
            <person name="Stolte C."/>
            <person name="Sykes S."/>
            <person name="Wortman J."/>
            <person name="Nusbaum C."/>
            <person name="Birren B."/>
        </authorList>
    </citation>
    <scope>NUCLEOTIDE SEQUENCE [LARGE SCALE GENOMIC DNA]</scope>
    <source>
        <strain evidence="1 2">Re6043vi</strain>
    </source>
</reference>
<proteinExistence type="predicted"/>
<comment type="caution">
    <text evidence="1">The sequence shown here is derived from an EMBL/GenBank/DDBJ whole genome shotgun (WGS) entry which is preliminary data.</text>
</comment>
<accession>A0ABN0GJT5</accession>
<name>A0ABN0GJT5_BAREL</name>
<organism evidence="1 2">
    <name type="scientific">Bartonella elizabethae Re6043vi</name>
    <dbReference type="NCBI Taxonomy" id="1094554"/>
    <lineage>
        <taxon>Bacteria</taxon>
        <taxon>Pseudomonadati</taxon>
        <taxon>Pseudomonadota</taxon>
        <taxon>Alphaproteobacteria</taxon>
        <taxon>Hyphomicrobiales</taxon>
        <taxon>Bartonellaceae</taxon>
        <taxon>Bartonella</taxon>
    </lineage>
</organism>
<evidence type="ECO:0000313" key="2">
    <source>
        <dbReference type="Proteomes" id="UP000008942"/>
    </source>
</evidence>
<dbReference type="EMBL" id="AILW01000018">
    <property type="protein sequence ID" value="EJF82530.1"/>
    <property type="molecule type" value="Genomic_DNA"/>
</dbReference>
<keyword evidence="2" id="KW-1185">Reference proteome</keyword>
<evidence type="ECO:0000313" key="1">
    <source>
        <dbReference type="EMBL" id="EJF82530.1"/>
    </source>
</evidence>
<protein>
    <submittedName>
        <fullName evidence="1">Uncharacterized protein</fullName>
    </submittedName>
</protein>